<protein>
    <recommendedName>
        <fullName evidence="1">Nucleotidyltransferase-like domain-containing protein</fullName>
    </recommendedName>
</protein>
<comment type="caution">
    <text evidence="2">The sequence shown here is derived from an EMBL/GenBank/DDBJ whole genome shotgun (WGS) entry which is preliminary data.</text>
</comment>
<dbReference type="InterPro" id="IPR058575">
    <property type="entry name" value="NTP_transf_8_dom"/>
</dbReference>
<dbReference type="EMBL" id="APJX01000008">
    <property type="protein sequence ID" value="EMS78520.1"/>
    <property type="molecule type" value="Genomic_DNA"/>
</dbReference>
<name>S0FUY0_9BACT</name>
<keyword evidence="4" id="KW-1185">Reference proteome</keyword>
<reference evidence="2 4" key="1">
    <citation type="journal article" date="2013" name="Genome Announc.">
        <title>Draft Genome Sequence of Desulfotignum phosphitoxidans DSM 13687 Strain FiPS-3.</title>
        <authorList>
            <person name="Poehlein A."/>
            <person name="Daniel R."/>
            <person name="Simeonova D.D."/>
        </authorList>
    </citation>
    <scope>NUCLEOTIDE SEQUENCE [LARGE SCALE GENOMIC DNA]</scope>
    <source>
        <strain evidence="2 4">DSM 13687</strain>
    </source>
</reference>
<dbReference type="OrthoDB" id="6142474at2"/>
<feature type="domain" description="Nucleotidyltransferase-like" evidence="1">
    <location>
        <begin position="5"/>
        <end position="48"/>
    </location>
</feature>
<accession>S0FUY0</accession>
<evidence type="ECO:0000313" key="3">
    <source>
        <dbReference type="EMBL" id="EMS80203.1"/>
    </source>
</evidence>
<evidence type="ECO:0000259" key="1">
    <source>
        <dbReference type="Pfam" id="PF12281"/>
    </source>
</evidence>
<gene>
    <name evidence="3" type="ORF">Dpo_3c03470</name>
    <name evidence="2" type="ORF">Dpo_8c01870</name>
</gene>
<proteinExistence type="predicted"/>
<organism evidence="2 4">
    <name type="scientific">Desulfotignum phosphitoxidans DSM 13687</name>
    <dbReference type="NCBI Taxonomy" id="1286635"/>
    <lineage>
        <taxon>Bacteria</taxon>
        <taxon>Pseudomonadati</taxon>
        <taxon>Thermodesulfobacteriota</taxon>
        <taxon>Desulfobacteria</taxon>
        <taxon>Desulfobacterales</taxon>
        <taxon>Desulfobacteraceae</taxon>
        <taxon>Desulfotignum</taxon>
    </lineage>
</organism>
<dbReference type="Pfam" id="PF12281">
    <property type="entry name" value="NTP_transf_8"/>
    <property type="match status" value="1"/>
</dbReference>
<evidence type="ECO:0000313" key="2">
    <source>
        <dbReference type="EMBL" id="EMS78520.1"/>
    </source>
</evidence>
<sequence length="76" mass="8977">MTWPFALYKFWVSRRDDREPAKKNRDAAQSLAVAELVMDRLPQLKFSKDQLKMFPPGLVRGFNESLKRNDDISMQF</sequence>
<evidence type="ECO:0000313" key="4">
    <source>
        <dbReference type="Proteomes" id="UP000014216"/>
    </source>
</evidence>
<dbReference type="EMBL" id="APJX01000003">
    <property type="protein sequence ID" value="EMS80203.1"/>
    <property type="molecule type" value="Genomic_DNA"/>
</dbReference>
<dbReference type="RefSeq" id="WP_006965554.1">
    <property type="nucleotide sequence ID" value="NZ_APJX01000003.1"/>
</dbReference>
<dbReference type="AlphaFoldDB" id="S0FUY0"/>
<dbReference type="Proteomes" id="UP000014216">
    <property type="component" value="Unassembled WGS sequence"/>
</dbReference>